<dbReference type="InterPro" id="IPR029058">
    <property type="entry name" value="AB_hydrolase_fold"/>
</dbReference>
<accession>A0A3M8AMB6</accession>
<protein>
    <submittedName>
        <fullName evidence="2">Dienelactone hydrolase</fullName>
    </submittedName>
</protein>
<dbReference type="PANTHER" id="PTHR46623:SF6">
    <property type="entry name" value="ALPHA_BETA-HYDROLASES SUPERFAMILY PROTEIN"/>
    <property type="match status" value="1"/>
</dbReference>
<feature type="domain" description="Dienelactone hydrolase" evidence="1">
    <location>
        <begin position="20"/>
        <end position="207"/>
    </location>
</feature>
<dbReference type="InterPro" id="IPR002925">
    <property type="entry name" value="Dienelactn_hydro"/>
</dbReference>
<evidence type="ECO:0000313" key="3">
    <source>
        <dbReference type="Proteomes" id="UP000275048"/>
    </source>
</evidence>
<dbReference type="InterPro" id="IPR051049">
    <property type="entry name" value="Dienelactone_hydrolase-like"/>
</dbReference>
<dbReference type="Proteomes" id="UP000275048">
    <property type="component" value="Unassembled WGS sequence"/>
</dbReference>
<evidence type="ECO:0000313" key="2">
    <source>
        <dbReference type="EMBL" id="RNB52354.1"/>
    </source>
</evidence>
<dbReference type="PANTHER" id="PTHR46623">
    <property type="entry name" value="CARBOXYMETHYLENEBUTENOLIDASE-RELATED"/>
    <property type="match status" value="1"/>
</dbReference>
<keyword evidence="2" id="KW-0378">Hydrolase</keyword>
<dbReference type="AlphaFoldDB" id="A0A3M8AMB6"/>
<sequence>MTNQSTGAATGAAGTGAATAEVLLFHHALGLTDGIHAFAEELRRAGHTVHTPDLFGGRTFDSIEAGVGYAREVGWDEIMARGERAAESLPAGLVYAGFSLGVVPAQKLAQTRAGAKGALFFYSCMPVAEFGSWPAGVPVQVHGADADPIFMDEGDVDAARELVAAVDDAELFLYPADQHYFADSTLPSYDADATELLLRRVLEFLGRVG</sequence>
<dbReference type="GO" id="GO:0016787">
    <property type="term" value="F:hydrolase activity"/>
    <property type="evidence" value="ECO:0007669"/>
    <property type="project" value="UniProtKB-KW"/>
</dbReference>
<dbReference type="Gene3D" id="3.40.50.1820">
    <property type="entry name" value="alpha/beta hydrolase"/>
    <property type="match status" value="1"/>
</dbReference>
<gene>
    <name evidence="2" type="ORF">EDM22_01225</name>
</gene>
<name>A0A3M8AMB6_9MICO</name>
<dbReference type="SUPFAM" id="SSF53474">
    <property type="entry name" value="alpha/beta-Hydrolases"/>
    <property type="match status" value="1"/>
</dbReference>
<dbReference type="Pfam" id="PF01738">
    <property type="entry name" value="DLH"/>
    <property type="match status" value="1"/>
</dbReference>
<dbReference type="OrthoDB" id="2834584at2"/>
<organism evidence="2 3">
    <name type="scientific">Agromyces tardus</name>
    <dbReference type="NCBI Taxonomy" id="2583849"/>
    <lineage>
        <taxon>Bacteria</taxon>
        <taxon>Bacillati</taxon>
        <taxon>Actinomycetota</taxon>
        <taxon>Actinomycetes</taxon>
        <taxon>Micrococcales</taxon>
        <taxon>Microbacteriaceae</taxon>
        <taxon>Agromyces</taxon>
    </lineage>
</organism>
<reference evidence="2 3" key="1">
    <citation type="submission" date="2018-10" db="EMBL/GenBank/DDBJ databases">
        <title>Isolation, diversity and antibacterial activity of antinobacteria from the wheat rhizosphere soil.</title>
        <authorList>
            <person name="Sun T."/>
        </authorList>
    </citation>
    <scope>NUCLEOTIDE SEQUENCE [LARGE SCALE GENOMIC DNA]</scope>
    <source>
        <strain evidence="2 3">SJ-23</strain>
    </source>
</reference>
<dbReference type="RefSeq" id="WP_122935192.1">
    <property type="nucleotide sequence ID" value="NZ_JBHSNT010000007.1"/>
</dbReference>
<dbReference type="EMBL" id="RHHB01000001">
    <property type="protein sequence ID" value="RNB52354.1"/>
    <property type="molecule type" value="Genomic_DNA"/>
</dbReference>
<keyword evidence="3" id="KW-1185">Reference proteome</keyword>
<comment type="caution">
    <text evidence="2">The sequence shown here is derived from an EMBL/GenBank/DDBJ whole genome shotgun (WGS) entry which is preliminary data.</text>
</comment>
<proteinExistence type="predicted"/>
<evidence type="ECO:0000259" key="1">
    <source>
        <dbReference type="Pfam" id="PF01738"/>
    </source>
</evidence>